<gene>
    <name evidence="6" type="ORF">EVG20_g7214</name>
</gene>
<sequence length="465" mass="48767">MESANAVDLTSSPPLPAPTTTRALAPRAARGRTRLLASASAPVSASSSRQNSVLSVRARSLPIQAVHERRDRQNDNAAQTVMTREHATPSNISSGKTSETRGKVKRSRQQGPSNASGAERAGEVSKKRRRVDAGTQRGAETASHRETSARLSGRMDTDPSPSAPVINQAVPHLFPGPIEMGLDSSAGAETYPRDLDSFTRMFDSLYPRNLPLPIAGPSGPSTAHSYRPSSIDTSSPRTSASNLPNANESPHVPPPRLAEVIDTTATVASSSITANTSSTVSPTQETSPALHKPLPTFDHLHPSPKAPRLPIPLPILETRSLPASPPPSPPAPAGAEPEPLHTYTCPICFCPPSNATLTPCGHILCGECLFTAVSSAVRRTGVGGLGARCLTFPASILGARLAILAEPGHLHYINTWLTSGEGRGLGTDSDSDVVMMQLTLTVAMLGAISVELSSSRCLDLICFSG</sequence>
<proteinExistence type="predicted"/>
<name>A0A4Y9YFN1_9AGAM</name>
<dbReference type="PROSITE" id="PS00518">
    <property type="entry name" value="ZF_RING_1"/>
    <property type="match status" value="1"/>
</dbReference>
<dbReference type="InterPro" id="IPR013083">
    <property type="entry name" value="Znf_RING/FYVE/PHD"/>
</dbReference>
<evidence type="ECO:0000256" key="1">
    <source>
        <dbReference type="ARBA" id="ARBA00022723"/>
    </source>
</evidence>
<feature type="region of interest" description="Disordered" evidence="4">
    <location>
        <begin position="213"/>
        <end position="256"/>
    </location>
</feature>
<evidence type="ECO:0000313" key="7">
    <source>
        <dbReference type="Proteomes" id="UP000298327"/>
    </source>
</evidence>
<evidence type="ECO:0000256" key="3">
    <source>
        <dbReference type="ARBA" id="ARBA00022833"/>
    </source>
</evidence>
<dbReference type="STRING" id="205917.A0A4Y9YFN1"/>
<dbReference type="Pfam" id="PF00097">
    <property type="entry name" value="zf-C3HC4"/>
    <property type="match status" value="1"/>
</dbReference>
<protein>
    <recommendedName>
        <fullName evidence="5">Zinc finger C3HC4 RING-type domain-containing protein</fullName>
    </recommendedName>
</protein>
<evidence type="ECO:0000259" key="5">
    <source>
        <dbReference type="Pfam" id="PF00097"/>
    </source>
</evidence>
<feature type="region of interest" description="Disordered" evidence="4">
    <location>
        <begin position="1"/>
        <end position="164"/>
    </location>
</feature>
<feature type="region of interest" description="Disordered" evidence="4">
    <location>
        <begin position="270"/>
        <end position="303"/>
    </location>
</feature>
<keyword evidence="3" id="KW-0862">Zinc</keyword>
<feature type="compositionally biased region" description="Low complexity" evidence="4">
    <location>
        <begin position="18"/>
        <end position="57"/>
    </location>
</feature>
<dbReference type="GO" id="GO:0008270">
    <property type="term" value="F:zinc ion binding"/>
    <property type="evidence" value="ECO:0007669"/>
    <property type="project" value="UniProtKB-KW"/>
</dbReference>
<feature type="compositionally biased region" description="Low complexity" evidence="4">
    <location>
        <begin position="270"/>
        <end position="281"/>
    </location>
</feature>
<dbReference type="InterPro" id="IPR018957">
    <property type="entry name" value="Znf_C3HC4_RING-type"/>
</dbReference>
<keyword evidence="1" id="KW-0479">Metal-binding</keyword>
<keyword evidence="2" id="KW-0863">Zinc-finger</keyword>
<dbReference type="EMBL" id="SEOQ01000532">
    <property type="protein sequence ID" value="TFY61012.1"/>
    <property type="molecule type" value="Genomic_DNA"/>
</dbReference>
<dbReference type="AlphaFoldDB" id="A0A4Y9YFN1"/>
<evidence type="ECO:0000256" key="2">
    <source>
        <dbReference type="ARBA" id="ARBA00022771"/>
    </source>
</evidence>
<dbReference type="Proteomes" id="UP000298327">
    <property type="component" value="Unassembled WGS sequence"/>
</dbReference>
<feature type="compositionally biased region" description="Basic and acidic residues" evidence="4">
    <location>
        <begin position="142"/>
        <end position="157"/>
    </location>
</feature>
<feature type="compositionally biased region" description="Pro residues" evidence="4">
    <location>
        <begin position="323"/>
        <end position="332"/>
    </location>
</feature>
<feature type="domain" description="Zinc finger C3HC4 RING-type" evidence="5">
    <location>
        <begin position="345"/>
        <end position="374"/>
    </location>
</feature>
<dbReference type="Gene3D" id="3.30.40.10">
    <property type="entry name" value="Zinc/RING finger domain, C3HC4 (zinc finger)"/>
    <property type="match status" value="1"/>
</dbReference>
<accession>A0A4Y9YFN1</accession>
<organism evidence="6 7">
    <name type="scientific">Dentipellis fragilis</name>
    <dbReference type="NCBI Taxonomy" id="205917"/>
    <lineage>
        <taxon>Eukaryota</taxon>
        <taxon>Fungi</taxon>
        <taxon>Dikarya</taxon>
        <taxon>Basidiomycota</taxon>
        <taxon>Agaricomycotina</taxon>
        <taxon>Agaricomycetes</taxon>
        <taxon>Russulales</taxon>
        <taxon>Hericiaceae</taxon>
        <taxon>Dentipellis</taxon>
    </lineage>
</organism>
<dbReference type="InterPro" id="IPR017907">
    <property type="entry name" value="Znf_RING_CS"/>
</dbReference>
<evidence type="ECO:0000256" key="4">
    <source>
        <dbReference type="SAM" id="MobiDB-lite"/>
    </source>
</evidence>
<dbReference type="OrthoDB" id="6270329at2759"/>
<reference evidence="6 7" key="1">
    <citation type="submission" date="2019-02" db="EMBL/GenBank/DDBJ databases">
        <title>Genome sequencing of the rare red list fungi Dentipellis fragilis.</title>
        <authorList>
            <person name="Buettner E."/>
            <person name="Kellner H."/>
        </authorList>
    </citation>
    <scope>NUCLEOTIDE SEQUENCE [LARGE SCALE GENOMIC DNA]</scope>
    <source>
        <strain evidence="6 7">DSM 105465</strain>
    </source>
</reference>
<keyword evidence="7" id="KW-1185">Reference proteome</keyword>
<comment type="caution">
    <text evidence="6">The sequence shown here is derived from an EMBL/GenBank/DDBJ whole genome shotgun (WGS) entry which is preliminary data.</text>
</comment>
<feature type="region of interest" description="Disordered" evidence="4">
    <location>
        <begin position="317"/>
        <end position="337"/>
    </location>
</feature>
<dbReference type="SUPFAM" id="SSF57850">
    <property type="entry name" value="RING/U-box"/>
    <property type="match status" value="1"/>
</dbReference>
<evidence type="ECO:0000313" key="6">
    <source>
        <dbReference type="EMBL" id="TFY61012.1"/>
    </source>
</evidence>
<feature type="compositionally biased region" description="Polar residues" evidence="4">
    <location>
        <begin position="75"/>
        <end position="97"/>
    </location>
</feature>
<feature type="compositionally biased region" description="Polar residues" evidence="4">
    <location>
        <begin position="219"/>
        <end position="248"/>
    </location>
</feature>
<dbReference type="CDD" id="cd16449">
    <property type="entry name" value="RING-HC"/>
    <property type="match status" value="1"/>
</dbReference>